<evidence type="ECO:0000256" key="11">
    <source>
        <dbReference type="SAM" id="Phobius"/>
    </source>
</evidence>
<dbReference type="InterPro" id="IPR013106">
    <property type="entry name" value="Ig_V-set"/>
</dbReference>
<keyword evidence="15" id="KW-1185">Reference proteome</keyword>
<evidence type="ECO:0000259" key="13">
    <source>
        <dbReference type="PROSITE" id="PS50835"/>
    </source>
</evidence>
<evidence type="ECO:0000256" key="12">
    <source>
        <dbReference type="SAM" id="SignalP"/>
    </source>
</evidence>
<keyword evidence="4 12" id="KW-0732">Signal</keyword>
<evidence type="ECO:0000256" key="9">
    <source>
        <dbReference type="ARBA" id="ARBA00023180"/>
    </source>
</evidence>
<feature type="transmembrane region" description="Helical" evidence="11">
    <location>
        <begin position="37"/>
        <end position="59"/>
    </location>
</feature>
<dbReference type="Proteomes" id="UP000694620">
    <property type="component" value="Unassembled WGS sequence"/>
</dbReference>
<sequence length="177" mass="19649">MGWYGGRAVALLSLCMFFLVGFHSVLSFPSKDMKVWGFGEATMTLVCVCVYVQTVRFAWDRLPDINMLIFSSGKSNIAPGYAVRISLSGQIDKGNFSLVLKNIQKTDEGNYMCYPPQHQSEQDVKLTVKGDQNPKIILVELLRTCVAMGETSRRTTITAALFLSVLYNSGKTEISSK</sequence>
<keyword evidence="10" id="KW-0393">Immunoglobulin domain</keyword>
<evidence type="ECO:0000256" key="5">
    <source>
        <dbReference type="ARBA" id="ARBA00022989"/>
    </source>
</evidence>
<dbReference type="InterPro" id="IPR007110">
    <property type="entry name" value="Ig-like_dom"/>
</dbReference>
<keyword evidence="8" id="KW-0675">Receptor</keyword>
<dbReference type="SUPFAM" id="SSF48726">
    <property type="entry name" value="Immunoglobulin"/>
    <property type="match status" value="1"/>
</dbReference>
<dbReference type="GO" id="GO:0009897">
    <property type="term" value="C:external side of plasma membrane"/>
    <property type="evidence" value="ECO:0007669"/>
    <property type="project" value="TreeGrafter"/>
</dbReference>
<evidence type="ECO:0000256" key="2">
    <source>
        <dbReference type="ARBA" id="ARBA00022475"/>
    </source>
</evidence>
<dbReference type="Gene3D" id="2.60.40.10">
    <property type="entry name" value="Immunoglobulins"/>
    <property type="match status" value="1"/>
</dbReference>
<reference evidence="14" key="1">
    <citation type="submission" date="2025-08" db="UniProtKB">
        <authorList>
            <consortium name="Ensembl"/>
        </authorList>
    </citation>
    <scope>IDENTIFICATION</scope>
</reference>
<dbReference type="Pfam" id="PF07686">
    <property type="entry name" value="V-set"/>
    <property type="match status" value="1"/>
</dbReference>
<evidence type="ECO:0000256" key="8">
    <source>
        <dbReference type="ARBA" id="ARBA00023170"/>
    </source>
</evidence>
<keyword evidence="5 11" id="KW-1133">Transmembrane helix</keyword>
<name>A0A8C4T9K4_ERPCA</name>
<keyword evidence="7" id="KW-1015">Disulfide bond</keyword>
<dbReference type="PANTHER" id="PTHR25466:SF9">
    <property type="entry name" value="FIBRONECTIN TYPE-III DOMAIN-CONTAINING PROTEIN"/>
    <property type="match status" value="1"/>
</dbReference>
<dbReference type="GO" id="GO:0042130">
    <property type="term" value="P:negative regulation of T cell proliferation"/>
    <property type="evidence" value="ECO:0007669"/>
    <property type="project" value="TreeGrafter"/>
</dbReference>
<feature type="signal peptide" evidence="12">
    <location>
        <begin position="1"/>
        <end position="27"/>
    </location>
</feature>
<keyword evidence="3 11" id="KW-0812">Transmembrane</keyword>
<feature type="domain" description="Ig-like" evidence="13">
    <location>
        <begin position="39"/>
        <end position="127"/>
    </location>
</feature>
<dbReference type="PROSITE" id="PS50835">
    <property type="entry name" value="IG_LIKE"/>
    <property type="match status" value="1"/>
</dbReference>
<keyword evidence="9" id="KW-0325">Glycoprotein</keyword>
<evidence type="ECO:0000256" key="7">
    <source>
        <dbReference type="ARBA" id="ARBA00023157"/>
    </source>
</evidence>
<dbReference type="GO" id="GO:0006955">
    <property type="term" value="P:immune response"/>
    <property type="evidence" value="ECO:0007669"/>
    <property type="project" value="TreeGrafter"/>
</dbReference>
<feature type="chain" id="PRO_5034434391" description="Ig-like domain-containing protein" evidence="12">
    <location>
        <begin position="28"/>
        <end position="177"/>
    </location>
</feature>
<evidence type="ECO:0000256" key="1">
    <source>
        <dbReference type="ARBA" id="ARBA00004251"/>
    </source>
</evidence>
<evidence type="ECO:0000313" key="14">
    <source>
        <dbReference type="Ensembl" id="ENSECRP00000028356.1"/>
    </source>
</evidence>
<dbReference type="InterPro" id="IPR013783">
    <property type="entry name" value="Ig-like_fold"/>
</dbReference>
<evidence type="ECO:0000256" key="3">
    <source>
        <dbReference type="ARBA" id="ARBA00022692"/>
    </source>
</evidence>
<protein>
    <recommendedName>
        <fullName evidence="13">Ig-like domain-containing protein</fullName>
    </recommendedName>
</protein>
<organism evidence="14 15">
    <name type="scientific">Erpetoichthys calabaricus</name>
    <name type="common">Rope fish</name>
    <name type="synonym">Calamoichthys calabaricus</name>
    <dbReference type="NCBI Taxonomy" id="27687"/>
    <lineage>
        <taxon>Eukaryota</taxon>
        <taxon>Metazoa</taxon>
        <taxon>Chordata</taxon>
        <taxon>Craniata</taxon>
        <taxon>Vertebrata</taxon>
        <taxon>Euteleostomi</taxon>
        <taxon>Actinopterygii</taxon>
        <taxon>Polypteriformes</taxon>
        <taxon>Polypteridae</taxon>
        <taxon>Erpetoichthys</taxon>
    </lineage>
</organism>
<evidence type="ECO:0000256" key="4">
    <source>
        <dbReference type="ARBA" id="ARBA00022729"/>
    </source>
</evidence>
<dbReference type="GO" id="GO:0007166">
    <property type="term" value="P:cell surface receptor signaling pathway"/>
    <property type="evidence" value="ECO:0007669"/>
    <property type="project" value="TreeGrafter"/>
</dbReference>
<dbReference type="Ensembl" id="ENSECRT00000028950.1">
    <property type="protein sequence ID" value="ENSECRP00000028356.1"/>
    <property type="gene ID" value="ENSECRG00000019179.1"/>
</dbReference>
<accession>A0A8C4T9K4</accession>
<dbReference type="GO" id="GO:0031295">
    <property type="term" value="P:T cell costimulation"/>
    <property type="evidence" value="ECO:0007669"/>
    <property type="project" value="TreeGrafter"/>
</dbReference>
<evidence type="ECO:0000313" key="15">
    <source>
        <dbReference type="Proteomes" id="UP000694620"/>
    </source>
</evidence>
<dbReference type="GO" id="GO:0071222">
    <property type="term" value="P:cellular response to lipopolysaccharide"/>
    <property type="evidence" value="ECO:0007669"/>
    <property type="project" value="TreeGrafter"/>
</dbReference>
<dbReference type="PANTHER" id="PTHR25466">
    <property type="entry name" value="T-LYMPHOCYTE ACTIVATION ANTIGEN"/>
    <property type="match status" value="1"/>
</dbReference>
<evidence type="ECO:0000256" key="6">
    <source>
        <dbReference type="ARBA" id="ARBA00023136"/>
    </source>
</evidence>
<dbReference type="InterPro" id="IPR051713">
    <property type="entry name" value="T-cell_Activation_Regulation"/>
</dbReference>
<proteinExistence type="predicted"/>
<dbReference type="GeneTree" id="ENSGT00980000202711"/>
<reference evidence="14" key="2">
    <citation type="submission" date="2025-09" db="UniProtKB">
        <authorList>
            <consortium name="Ensembl"/>
        </authorList>
    </citation>
    <scope>IDENTIFICATION</scope>
</reference>
<evidence type="ECO:0000256" key="10">
    <source>
        <dbReference type="ARBA" id="ARBA00023319"/>
    </source>
</evidence>
<keyword evidence="2" id="KW-1003">Cell membrane</keyword>
<keyword evidence="6 11" id="KW-0472">Membrane</keyword>
<dbReference type="GO" id="GO:0042102">
    <property type="term" value="P:positive regulation of T cell proliferation"/>
    <property type="evidence" value="ECO:0007669"/>
    <property type="project" value="TreeGrafter"/>
</dbReference>
<dbReference type="InterPro" id="IPR036179">
    <property type="entry name" value="Ig-like_dom_sf"/>
</dbReference>
<comment type="subcellular location">
    <subcellularLocation>
        <location evidence="1">Cell membrane</location>
        <topology evidence="1">Single-pass type I membrane protein</topology>
    </subcellularLocation>
</comment>
<dbReference type="AlphaFoldDB" id="A0A8C4T9K4"/>